<dbReference type="InterPro" id="IPR036928">
    <property type="entry name" value="AS_sf"/>
</dbReference>
<dbReference type="EC" id="3.5.1.4" evidence="3"/>
<feature type="region of interest" description="Disordered" evidence="1">
    <location>
        <begin position="101"/>
        <end position="120"/>
    </location>
</feature>
<feature type="domain" description="Amidase" evidence="2">
    <location>
        <begin position="20"/>
        <end position="201"/>
    </location>
</feature>
<dbReference type="PANTHER" id="PTHR46310">
    <property type="entry name" value="AMIDASE 1"/>
    <property type="match status" value="1"/>
</dbReference>
<proteinExistence type="predicted"/>
<feature type="domain" description="Amidase" evidence="2">
    <location>
        <begin position="315"/>
        <end position="402"/>
    </location>
</feature>
<reference evidence="3 4" key="1">
    <citation type="submission" date="2018-10" db="EMBL/GenBank/DDBJ databases">
        <title>Draft genome of Cortibacter populi DSM10536.</title>
        <authorList>
            <person name="Bernier A.-M."/>
            <person name="Bernard K."/>
        </authorList>
    </citation>
    <scope>NUCLEOTIDE SEQUENCE [LARGE SCALE GENOMIC DNA]</scope>
    <source>
        <strain evidence="3 4">DSM 105136</strain>
    </source>
</reference>
<evidence type="ECO:0000313" key="4">
    <source>
        <dbReference type="Proteomes" id="UP000278006"/>
    </source>
</evidence>
<dbReference type="PROSITE" id="PS00571">
    <property type="entry name" value="AMIDASES"/>
    <property type="match status" value="1"/>
</dbReference>
<dbReference type="OrthoDB" id="8872210at2"/>
<accession>A0A3M6QP30</accession>
<dbReference type="RefSeq" id="WP_122230852.1">
    <property type="nucleotide sequence ID" value="NZ_RDQO01000005.1"/>
</dbReference>
<dbReference type="InterPro" id="IPR023631">
    <property type="entry name" value="Amidase_dom"/>
</dbReference>
<gene>
    <name evidence="3" type="ORF">D8I35_15185</name>
</gene>
<keyword evidence="3" id="KW-0378">Hydrolase</keyword>
<dbReference type="InterPro" id="IPR020556">
    <property type="entry name" value="Amidase_CS"/>
</dbReference>
<organism evidence="3 4">
    <name type="scientific">Corticibacter populi</name>
    <dbReference type="NCBI Taxonomy" id="1550736"/>
    <lineage>
        <taxon>Bacteria</taxon>
        <taxon>Pseudomonadati</taxon>
        <taxon>Pseudomonadota</taxon>
        <taxon>Betaproteobacteria</taxon>
        <taxon>Burkholderiales</taxon>
        <taxon>Comamonadaceae</taxon>
        <taxon>Corticibacter</taxon>
    </lineage>
</organism>
<sequence length="418" mass="43738">MTQADSNAFCFIPYPAPSETLQKAPAAGGGPLAGLDFAVKDIYDVAGYPSGWGNPHALALSGIKTQSAPVVQALQAAGARVTGKVITDELAFSMNGKNAHFGTPRNGAAPDRIPGGSSSGSASAVSNGLCDFAIGSDTGGSVRCPASHCGLIGLRPTHGRISLAGCMPLAPGFDTCGWFARDMAVFARVGEVLLGEDRQPLPAAPRLLLAADILASLDTQVQAAVQGVLAQLVRKPDAQGGEGEGGVGWTKPQPVDAWLMPSIDLYWAFRIIQGWEAWRSQGGMIERYGLQLGPGVRDRFAWSKDITAEQVAPQLALRQAFTERLEALLGRDGVLLMPTMPQVAPLLSQSETELEDYRNQAIHMLCLSGLAGLPQISLPLMRIEGVPLGFSLLGPRGSDQSLIALAARIMAGVARPAG</sequence>
<dbReference type="AlphaFoldDB" id="A0A3M6QP30"/>
<dbReference type="SUPFAM" id="SSF75304">
    <property type="entry name" value="Amidase signature (AS) enzymes"/>
    <property type="match status" value="1"/>
</dbReference>
<name>A0A3M6QP30_9BURK</name>
<dbReference type="PANTHER" id="PTHR46310:SF7">
    <property type="entry name" value="AMIDASE 1"/>
    <property type="match status" value="1"/>
</dbReference>
<comment type="caution">
    <text evidence="3">The sequence shown here is derived from an EMBL/GenBank/DDBJ whole genome shotgun (WGS) entry which is preliminary data.</text>
</comment>
<dbReference type="EMBL" id="RDQO01000005">
    <property type="protein sequence ID" value="RMX04152.1"/>
    <property type="molecule type" value="Genomic_DNA"/>
</dbReference>
<dbReference type="Gene3D" id="3.90.1300.10">
    <property type="entry name" value="Amidase signature (AS) domain"/>
    <property type="match status" value="1"/>
</dbReference>
<dbReference type="Proteomes" id="UP000278006">
    <property type="component" value="Unassembled WGS sequence"/>
</dbReference>
<keyword evidence="4" id="KW-1185">Reference proteome</keyword>
<protein>
    <submittedName>
        <fullName evidence="3">Amidase</fullName>
        <ecNumber evidence="3">3.5.1.4</ecNumber>
    </submittedName>
</protein>
<dbReference type="NCBIfam" id="NF006169">
    <property type="entry name" value="PRK08310.1"/>
    <property type="match status" value="1"/>
</dbReference>
<evidence type="ECO:0000259" key="2">
    <source>
        <dbReference type="Pfam" id="PF01425"/>
    </source>
</evidence>
<evidence type="ECO:0000256" key="1">
    <source>
        <dbReference type="SAM" id="MobiDB-lite"/>
    </source>
</evidence>
<evidence type="ECO:0000313" key="3">
    <source>
        <dbReference type="EMBL" id="RMX04152.1"/>
    </source>
</evidence>
<dbReference type="GO" id="GO:0004040">
    <property type="term" value="F:amidase activity"/>
    <property type="evidence" value="ECO:0007669"/>
    <property type="project" value="UniProtKB-EC"/>
</dbReference>
<dbReference type="Pfam" id="PF01425">
    <property type="entry name" value="Amidase"/>
    <property type="match status" value="2"/>
</dbReference>